<dbReference type="EMBL" id="JABSTQ010010841">
    <property type="protein sequence ID" value="KAG0417445.1"/>
    <property type="molecule type" value="Genomic_DNA"/>
</dbReference>
<keyword evidence="2" id="KW-1185">Reference proteome</keyword>
<protein>
    <submittedName>
        <fullName evidence="1">Uncharacterized protein</fullName>
    </submittedName>
</protein>
<reference evidence="1 2" key="1">
    <citation type="journal article" date="2020" name="Cell">
        <title>Large-Scale Comparative Analyses of Tick Genomes Elucidate Their Genetic Diversity and Vector Capacities.</title>
        <authorList>
            <consortium name="Tick Genome and Microbiome Consortium (TIGMIC)"/>
            <person name="Jia N."/>
            <person name="Wang J."/>
            <person name="Shi W."/>
            <person name="Du L."/>
            <person name="Sun Y."/>
            <person name="Zhan W."/>
            <person name="Jiang J.F."/>
            <person name="Wang Q."/>
            <person name="Zhang B."/>
            <person name="Ji P."/>
            <person name="Bell-Sakyi L."/>
            <person name="Cui X.M."/>
            <person name="Yuan T.T."/>
            <person name="Jiang B.G."/>
            <person name="Yang W.F."/>
            <person name="Lam T.T."/>
            <person name="Chang Q.C."/>
            <person name="Ding S.J."/>
            <person name="Wang X.J."/>
            <person name="Zhu J.G."/>
            <person name="Ruan X.D."/>
            <person name="Zhao L."/>
            <person name="Wei J.T."/>
            <person name="Ye R.Z."/>
            <person name="Que T.C."/>
            <person name="Du C.H."/>
            <person name="Zhou Y.H."/>
            <person name="Cheng J.X."/>
            <person name="Dai P.F."/>
            <person name="Guo W.B."/>
            <person name="Han X.H."/>
            <person name="Huang E.J."/>
            <person name="Li L.F."/>
            <person name="Wei W."/>
            <person name="Gao Y.C."/>
            <person name="Liu J.Z."/>
            <person name="Shao H.Z."/>
            <person name="Wang X."/>
            <person name="Wang C.C."/>
            <person name="Yang T.C."/>
            <person name="Huo Q.B."/>
            <person name="Li W."/>
            <person name="Chen H.Y."/>
            <person name="Chen S.E."/>
            <person name="Zhou L.G."/>
            <person name="Ni X.B."/>
            <person name="Tian J.H."/>
            <person name="Sheng Y."/>
            <person name="Liu T."/>
            <person name="Pan Y.S."/>
            <person name="Xia L.Y."/>
            <person name="Li J."/>
            <person name="Zhao F."/>
            <person name="Cao W.C."/>
        </authorList>
    </citation>
    <scope>NUCLEOTIDE SEQUENCE [LARGE SCALE GENOMIC DNA]</scope>
    <source>
        <strain evidence="1">Iper-2018</strain>
    </source>
</reference>
<sequence length="427" mass="48651">MSTSEAQKEYTPKFLTPPVTPKKGIAYQENRLKQGFSPSLFLQNFNFPLPFRKKKPKQNSGTSGFPTPYRTLYHPRIARPKTFRRSEFIELANFGVVEIEPTESGIGHNFEPVQFKNPTWCDRCGDFVWGACSSQQCLQCQNCSFTCHLRCQDLVTLDCKGRGEMETKDLNTPSSGSSDEQKSGQNGRLSPLFPEDLPKDELLSRITSYNHQDPGLEMILQEDGSVRGFVRVRMNLMRPINVLAGTRPPSIYNILKEEEDSGRKTLTSFYLPKDTIKALHITSEYTARELIVALLKKFKVADNPHKFALYESCIDEESKEVKLRKLQDTEKPLWLALDWSSRAKQFVLQENDNSDVELNEDELRDAVLLVFANKQDLPNAMPASELTDKLGLNNLRNRSWYIQATCATQGTGLYEGLDWLSNELSKK</sequence>
<dbReference type="Proteomes" id="UP000805193">
    <property type="component" value="Unassembled WGS sequence"/>
</dbReference>
<evidence type="ECO:0000313" key="2">
    <source>
        <dbReference type="Proteomes" id="UP000805193"/>
    </source>
</evidence>
<comment type="caution">
    <text evidence="1">The sequence shown here is derived from an EMBL/GenBank/DDBJ whole genome shotgun (WGS) entry which is preliminary data.</text>
</comment>
<proteinExistence type="predicted"/>
<organism evidence="1 2">
    <name type="scientific">Ixodes persulcatus</name>
    <name type="common">Taiga tick</name>
    <dbReference type="NCBI Taxonomy" id="34615"/>
    <lineage>
        <taxon>Eukaryota</taxon>
        <taxon>Metazoa</taxon>
        <taxon>Ecdysozoa</taxon>
        <taxon>Arthropoda</taxon>
        <taxon>Chelicerata</taxon>
        <taxon>Arachnida</taxon>
        <taxon>Acari</taxon>
        <taxon>Parasitiformes</taxon>
        <taxon>Ixodida</taxon>
        <taxon>Ixodoidea</taxon>
        <taxon>Ixodidae</taxon>
        <taxon>Ixodinae</taxon>
        <taxon>Ixodes</taxon>
    </lineage>
</organism>
<name>A0AC60PCK5_IXOPE</name>
<evidence type="ECO:0000313" key="1">
    <source>
        <dbReference type="EMBL" id="KAG0417445.1"/>
    </source>
</evidence>
<accession>A0AC60PCK5</accession>
<gene>
    <name evidence="1" type="ORF">HPB47_005597</name>
</gene>